<dbReference type="Pfam" id="PF09084">
    <property type="entry name" value="NMT1"/>
    <property type="match status" value="1"/>
</dbReference>
<sequence length="338" mass="38388">MREKHARKHKFISICAILIMVTLAASVFITPSSNGKVTINIGYQSITAQTWGALIIKQQQLFERKLKVRYPYIDFNIQWHDEVSGSVINNNMLAHKYQIGYMGDMPSIINLYNGYLHEEYNSRLLAIDGKGLGGKNQSILVSQDSGINDIHDLVGRTVSVPIASSTHKMLLDILSQNDLLDKVEIINQDIPTAYNMITTGKIQALAAWEPYPSYLMQNDQMIKLIDGEVTGNDYLAGIMIDDDWAKTNSEYTSIFLSSIKESHEFLRNYPDESVKIISQESGFPPEVIANVLKNIDWEMEMTSSNRDTLKKNYQFLYELGLLKDFPVEAYLNTVKEKN</sequence>
<dbReference type="PANTHER" id="PTHR30024">
    <property type="entry name" value="ALIPHATIC SULFONATES-BINDING PROTEIN-RELATED"/>
    <property type="match status" value="1"/>
</dbReference>
<proteinExistence type="predicted"/>
<name>A0A0W1AY01_9BACL</name>
<dbReference type="OrthoDB" id="2579918at2"/>
<accession>A0A0W1AY01</accession>
<comment type="caution">
    <text evidence="3">The sequence shown here is derived from an EMBL/GenBank/DDBJ whole genome shotgun (WGS) entry which is preliminary data.</text>
</comment>
<keyword evidence="1" id="KW-0472">Membrane</keyword>
<keyword evidence="1" id="KW-0812">Transmembrane</keyword>
<feature type="transmembrane region" description="Helical" evidence="1">
    <location>
        <begin position="12"/>
        <end position="30"/>
    </location>
</feature>
<keyword evidence="1" id="KW-1133">Transmembrane helix</keyword>
<dbReference type="Proteomes" id="UP000054709">
    <property type="component" value="Unassembled WGS sequence"/>
</dbReference>
<evidence type="ECO:0000313" key="4">
    <source>
        <dbReference type="Proteomes" id="UP000054709"/>
    </source>
</evidence>
<dbReference type="InterPro" id="IPR015168">
    <property type="entry name" value="SsuA/THI5"/>
</dbReference>
<dbReference type="AlphaFoldDB" id="A0A0W1AY01"/>
<keyword evidence="4" id="KW-1185">Reference proteome</keyword>
<dbReference type="SUPFAM" id="SSF53850">
    <property type="entry name" value="Periplasmic binding protein-like II"/>
    <property type="match status" value="1"/>
</dbReference>
<gene>
    <name evidence="3" type="ORF">UQ64_16860</name>
</gene>
<dbReference type="Gene3D" id="3.40.190.10">
    <property type="entry name" value="Periplasmic binding protein-like II"/>
    <property type="match status" value="2"/>
</dbReference>
<dbReference type="EMBL" id="LCZJ02000023">
    <property type="protein sequence ID" value="KTD86132.1"/>
    <property type="molecule type" value="Genomic_DNA"/>
</dbReference>
<evidence type="ECO:0000256" key="1">
    <source>
        <dbReference type="SAM" id="Phobius"/>
    </source>
</evidence>
<organism evidence="3 4">
    <name type="scientific">Paenibacillus etheri</name>
    <dbReference type="NCBI Taxonomy" id="1306852"/>
    <lineage>
        <taxon>Bacteria</taxon>
        <taxon>Bacillati</taxon>
        <taxon>Bacillota</taxon>
        <taxon>Bacilli</taxon>
        <taxon>Bacillales</taxon>
        <taxon>Paenibacillaceae</taxon>
        <taxon>Paenibacillus</taxon>
    </lineage>
</organism>
<dbReference type="RefSeq" id="WP_060624038.1">
    <property type="nucleotide sequence ID" value="NZ_LCZJ02000023.1"/>
</dbReference>
<feature type="domain" description="SsuA/THI5-like" evidence="2">
    <location>
        <begin position="137"/>
        <end position="272"/>
    </location>
</feature>
<protein>
    <recommendedName>
        <fullName evidence="2">SsuA/THI5-like domain-containing protein</fullName>
    </recommendedName>
</protein>
<evidence type="ECO:0000259" key="2">
    <source>
        <dbReference type="Pfam" id="PF09084"/>
    </source>
</evidence>
<dbReference type="PANTHER" id="PTHR30024:SF45">
    <property type="entry name" value="ABC TRANSPORTER SUBSTRATE-BINDING PROTEIN"/>
    <property type="match status" value="1"/>
</dbReference>
<evidence type="ECO:0000313" key="3">
    <source>
        <dbReference type="EMBL" id="KTD86132.1"/>
    </source>
</evidence>
<reference evidence="3 4" key="1">
    <citation type="journal article" date="2015" name="Int. Biodeterior. Biodegradation">
        <title>Physiological and genetic screening methods for the isolation of methyl tert-butyl ether-degrading bacteria for bioremediation purposes.</title>
        <authorList>
            <person name="Guisado I.M."/>
            <person name="Purswani J."/>
            <person name="Gonzalez Lopez J."/>
            <person name="Pozo C."/>
        </authorList>
    </citation>
    <scope>NUCLEOTIDE SEQUENCE [LARGE SCALE GENOMIC DNA]</scope>
    <source>
        <strain evidence="3 4">SH7</strain>
    </source>
</reference>